<reference evidence="1 2" key="1">
    <citation type="submission" date="2017-02" db="EMBL/GenBank/DDBJ databases">
        <authorList>
            <person name="Peterson S.W."/>
        </authorList>
    </citation>
    <scope>NUCLEOTIDE SEQUENCE [LARGE SCALE GENOMIC DNA]</scope>
    <source>
        <strain evidence="1">Psychrobacter_piechaudii</strain>
    </source>
</reference>
<gene>
    <name evidence="1" type="ORF">A1232T_01876</name>
</gene>
<sequence>MKIIDYDKLFAEFKPNGYVSEDANTIANMLIYDLCIQPGYNLARFLGIKPCFNNHMAMRIWVQKRLDTSLGYVVEDMCSQLQSELYELLPPSGYGY</sequence>
<name>A0A1R4GWW8_9GAMM</name>
<dbReference type="AlphaFoldDB" id="A0A1R4GWW8"/>
<dbReference type="OrthoDB" id="6658588at2"/>
<dbReference type="RefSeq" id="WP_077451559.1">
    <property type="nucleotide sequence ID" value="NZ_FUGE01000186.1"/>
</dbReference>
<dbReference type="STRING" id="1945521.A1232T_01876"/>
<keyword evidence="2" id="KW-1185">Reference proteome</keyword>
<dbReference type="Proteomes" id="UP000188357">
    <property type="component" value="Unassembled WGS sequence"/>
</dbReference>
<protein>
    <submittedName>
        <fullName evidence="1">Uncharacterized protein</fullName>
    </submittedName>
</protein>
<evidence type="ECO:0000313" key="1">
    <source>
        <dbReference type="EMBL" id="SJM72678.1"/>
    </source>
</evidence>
<evidence type="ECO:0000313" key="2">
    <source>
        <dbReference type="Proteomes" id="UP000188357"/>
    </source>
</evidence>
<dbReference type="EMBL" id="FUGE01000186">
    <property type="protein sequence ID" value="SJM72678.1"/>
    <property type="molecule type" value="Genomic_DNA"/>
</dbReference>
<accession>A0A1R4GWW8</accession>
<proteinExistence type="predicted"/>
<organism evidence="1 2">
    <name type="scientific">Psychrobacter piechaudii</name>
    <dbReference type="NCBI Taxonomy" id="1945521"/>
    <lineage>
        <taxon>Bacteria</taxon>
        <taxon>Pseudomonadati</taxon>
        <taxon>Pseudomonadota</taxon>
        <taxon>Gammaproteobacteria</taxon>
        <taxon>Moraxellales</taxon>
        <taxon>Moraxellaceae</taxon>
        <taxon>Psychrobacter</taxon>
    </lineage>
</organism>